<comment type="caution">
    <text evidence="2">The sequence shown here is derived from an EMBL/GenBank/DDBJ whole genome shotgun (WGS) entry which is preliminary data.</text>
</comment>
<feature type="domain" description="RNase H type-1" evidence="1">
    <location>
        <begin position="1"/>
        <end position="129"/>
    </location>
</feature>
<protein>
    <recommendedName>
        <fullName evidence="1">RNase H type-1 domain-containing protein</fullName>
    </recommendedName>
</protein>
<evidence type="ECO:0000259" key="1">
    <source>
        <dbReference type="PROSITE" id="PS50879"/>
    </source>
</evidence>
<reference evidence="2 3" key="1">
    <citation type="journal article" date="2012" name="Genome Biol.">
        <title>Sequencing three crocodilian genomes to illuminate the evolution of archosaurs and amniotes.</title>
        <authorList>
            <person name="St John J.A."/>
            <person name="Braun E.L."/>
            <person name="Isberg S.R."/>
            <person name="Miles L.G."/>
            <person name="Chong A.Y."/>
            <person name="Gongora J."/>
            <person name="Dalzell P."/>
            <person name="Moran C."/>
            <person name="Bed'hom B."/>
            <person name="Abzhanov A."/>
            <person name="Burgess S.C."/>
            <person name="Cooksey A.M."/>
            <person name="Castoe T.A."/>
            <person name="Crawford N.G."/>
            <person name="Densmore L.D."/>
            <person name="Drew J.C."/>
            <person name="Edwards S.V."/>
            <person name="Faircloth B.C."/>
            <person name="Fujita M.K."/>
            <person name="Greenwold M.J."/>
            <person name="Hoffmann F.G."/>
            <person name="Howard J.M."/>
            <person name="Iguchi T."/>
            <person name="Janes D.E."/>
            <person name="Khan S.Y."/>
            <person name="Kohno S."/>
            <person name="de Koning A.J."/>
            <person name="Lance S.L."/>
            <person name="McCarthy F.M."/>
            <person name="McCormack J.E."/>
            <person name="Merchant M.E."/>
            <person name="Peterson D.G."/>
            <person name="Pollock D.D."/>
            <person name="Pourmand N."/>
            <person name="Raney B.J."/>
            <person name="Roessler K.A."/>
            <person name="Sanford J.R."/>
            <person name="Sawyer R.H."/>
            <person name="Schmidt C.J."/>
            <person name="Triplett E.W."/>
            <person name="Tuberville T.D."/>
            <person name="Venegas-Anaya M."/>
            <person name="Howard J.T."/>
            <person name="Jarvis E.D."/>
            <person name="Guillette L.J.Jr."/>
            <person name="Glenn T.C."/>
            <person name="Green R.E."/>
            <person name="Ray D.A."/>
        </authorList>
    </citation>
    <scope>NUCLEOTIDE SEQUENCE [LARGE SCALE GENOMIC DNA]</scope>
    <source>
        <strain evidence="2">KSC_2009_1</strain>
    </source>
</reference>
<proteinExistence type="predicted"/>
<dbReference type="EMBL" id="AKHW03002692">
    <property type="protein sequence ID" value="KYO37533.1"/>
    <property type="molecule type" value="Genomic_DNA"/>
</dbReference>
<dbReference type="GO" id="GO:0003676">
    <property type="term" value="F:nucleic acid binding"/>
    <property type="evidence" value="ECO:0007669"/>
    <property type="project" value="InterPro"/>
</dbReference>
<sequence>MASDGTSQHSGGYGYYCKACHDAEILWAHPDDNSAQKCELLGFLKVLPHCLMHHNDTLPVPIIAIDSQYVYKILTGTAIPTKNLNDWEDIWETLTKFTWLLLVKHTKSHCPDTDLVHAAIDKLLEDPLQTYVVLPITTTPVPELDEAFLMTPENLLTHTLEGSVCFCREQRPDEAEEFRRQLESLSSEEAPCNFTTAR</sequence>
<dbReference type="Gene3D" id="3.30.420.10">
    <property type="entry name" value="Ribonuclease H-like superfamily/Ribonuclease H"/>
    <property type="match status" value="1"/>
</dbReference>
<dbReference type="SUPFAM" id="SSF53098">
    <property type="entry name" value="Ribonuclease H-like"/>
    <property type="match status" value="1"/>
</dbReference>
<dbReference type="STRING" id="8496.A0A151NL63"/>
<accession>A0A151NL63</accession>
<evidence type="ECO:0000313" key="2">
    <source>
        <dbReference type="EMBL" id="KYO37533.1"/>
    </source>
</evidence>
<organism evidence="2 3">
    <name type="scientific">Alligator mississippiensis</name>
    <name type="common">American alligator</name>
    <dbReference type="NCBI Taxonomy" id="8496"/>
    <lineage>
        <taxon>Eukaryota</taxon>
        <taxon>Metazoa</taxon>
        <taxon>Chordata</taxon>
        <taxon>Craniata</taxon>
        <taxon>Vertebrata</taxon>
        <taxon>Euteleostomi</taxon>
        <taxon>Archelosauria</taxon>
        <taxon>Archosauria</taxon>
        <taxon>Crocodylia</taxon>
        <taxon>Alligatoridae</taxon>
        <taxon>Alligatorinae</taxon>
        <taxon>Alligator</taxon>
    </lineage>
</organism>
<gene>
    <name evidence="2" type="ORF">Y1Q_0015266</name>
</gene>
<keyword evidence="3" id="KW-1185">Reference proteome</keyword>
<dbReference type="PROSITE" id="PS50879">
    <property type="entry name" value="RNASE_H_1"/>
    <property type="match status" value="1"/>
</dbReference>
<dbReference type="InterPro" id="IPR012337">
    <property type="entry name" value="RNaseH-like_sf"/>
</dbReference>
<evidence type="ECO:0000313" key="3">
    <source>
        <dbReference type="Proteomes" id="UP000050525"/>
    </source>
</evidence>
<name>A0A151NL63_ALLMI</name>
<dbReference type="AlphaFoldDB" id="A0A151NL63"/>
<dbReference type="InterPro" id="IPR036397">
    <property type="entry name" value="RNaseH_sf"/>
</dbReference>
<dbReference type="InterPro" id="IPR002156">
    <property type="entry name" value="RNaseH_domain"/>
</dbReference>
<dbReference type="Proteomes" id="UP000050525">
    <property type="component" value="Unassembled WGS sequence"/>
</dbReference>
<dbReference type="GO" id="GO:0004523">
    <property type="term" value="F:RNA-DNA hybrid ribonuclease activity"/>
    <property type="evidence" value="ECO:0007669"/>
    <property type="project" value="InterPro"/>
</dbReference>